<comment type="caution">
    <text evidence="1">The sequence shown here is derived from an EMBL/GenBank/DDBJ whole genome shotgun (WGS) entry which is preliminary data.</text>
</comment>
<dbReference type="AlphaFoldDB" id="X1IQ19"/>
<reference evidence="1" key="1">
    <citation type="journal article" date="2014" name="Front. Microbiol.">
        <title>High frequency of phylogenetically diverse reductive dehalogenase-homologous genes in deep subseafloor sedimentary metagenomes.</title>
        <authorList>
            <person name="Kawai M."/>
            <person name="Futagami T."/>
            <person name="Toyoda A."/>
            <person name="Takaki Y."/>
            <person name="Nishi S."/>
            <person name="Hori S."/>
            <person name="Arai W."/>
            <person name="Tsubouchi T."/>
            <person name="Morono Y."/>
            <person name="Uchiyama I."/>
            <person name="Ito T."/>
            <person name="Fujiyama A."/>
            <person name="Inagaki F."/>
            <person name="Takami H."/>
        </authorList>
    </citation>
    <scope>NUCLEOTIDE SEQUENCE</scope>
    <source>
        <strain evidence="1">Expedition CK06-06</strain>
    </source>
</reference>
<dbReference type="EMBL" id="BARU01030872">
    <property type="protein sequence ID" value="GAH68214.1"/>
    <property type="molecule type" value="Genomic_DNA"/>
</dbReference>
<name>X1IQ19_9ZZZZ</name>
<gene>
    <name evidence="1" type="ORF">S03H2_48907</name>
</gene>
<proteinExistence type="predicted"/>
<protein>
    <recommendedName>
        <fullName evidence="2">LysR substrate-binding domain-containing protein</fullName>
    </recommendedName>
</protein>
<sequence>VTVLGRSALVPAMREIGPNEGLPPLPKIELLLYKSSGATSKAATALHDYLAHYLRLDEELSGRGAPIELG</sequence>
<feature type="non-terminal residue" evidence="1">
    <location>
        <position position="1"/>
    </location>
</feature>
<dbReference type="Gene3D" id="3.40.190.10">
    <property type="entry name" value="Periplasmic binding protein-like II"/>
    <property type="match status" value="1"/>
</dbReference>
<evidence type="ECO:0008006" key="2">
    <source>
        <dbReference type="Google" id="ProtNLM"/>
    </source>
</evidence>
<organism evidence="1">
    <name type="scientific">marine sediment metagenome</name>
    <dbReference type="NCBI Taxonomy" id="412755"/>
    <lineage>
        <taxon>unclassified sequences</taxon>
        <taxon>metagenomes</taxon>
        <taxon>ecological metagenomes</taxon>
    </lineage>
</organism>
<evidence type="ECO:0000313" key="1">
    <source>
        <dbReference type="EMBL" id="GAH68214.1"/>
    </source>
</evidence>
<accession>X1IQ19</accession>